<dbReference type="Gene3D" id="3.40.1410.10">
    <property type="entry name" value="Chorismate lyase-like"/>
    <property type="match status" value="1"/>
</dbReference>
<evidence type="ECO:0000256" key="2">
    <source>
        <dbReference type="ARBA" id="ARBA00023125"/>
    </source>
</evidence>
<keyword evidence="2" id="KW-0238">DNA-binding</keyword>
<dbReference type="InterPro" id="IPR036388">
    <property type="entry name" value="WH-like_DNA-bd_sf"/>
</dbReference>
<dbReference type="Proteomes" id="UP000198828">
    <property type="component" value="Unassembled WGS sequence"/>
</dbReference>
<dbReference type="CDD" id="cd07377">
    <property type="entry name" value="WHTH_GntR"/>
    <property type="match status" value="1"/>
</dbReference>
<evidence type="ECO:0000256" key="3">
    <source>
        <dbReference type="ARBA" id="ARBA00023163"/>
    </source>
</evidence>
<dbReference type="InterPro" id="IPR028978">
    <property type="entry name" value="Chorismate_lyase_/UTRA_dom_sf"/>
</dbReference>
<dbReference type="InterPro" id="IPR011663">
    <property type="entry name" value="UTRA"/>
</dbReference>
<dbReference type="AlphaFoldDB" id="A0A1H2QN76"/>
<dbReference type="PROSITE" id="PS50949">
    <property type="entry name" value="HTH_GNTR"/>
    <property type="match status" value="1"/>
</dbReference>
<dbReference type="InterPro" id="IPR000524">
    <property type="entry name" value="Tscrpt_reg_HTH_GntR"/>
</dbReference>
<dbReference type="SUPFAM" id="SSF64288">
    <property type="entry name" value="Chorismate lyase-like"/>
    <property type="match status" value="1"/>
</dbReference>
<dbReference type="InterPro" id="IPR012318">
    <property type="entry name" value="HTH_CRP"/>
</dbReference>
<reference evidence="5 6" key="1">
    <citation type="submission" date="2016-10" db="EMBL/GenBank/DDBJ databases">
        <authorList>
            <person name="de Groot N.N."/>
        </authorList>
    </citation>
    <scope>NUCLEOTIDE SEQUENCE [LARGE SCALE GENOMIC DNA]</scope>
    <source>
        <strain evidence="5 6">DSM 23310</strain>
    </source>
</reference>
<dbReference type="GO" id="GO:0045892">
    <property type="term" value="P:negative regulation of DNA-templated transcription"/>
    <property type="evidence" value="ECO:0007669"/>
    <property type="project" value="TreeGrafter"/>
</dbReference>
<dbReference type="Pfam" id="PF07702">
    <property type="entry name" value="UTRA"/>
    <property type="match status" value="1"/>
</dbReference>
<dbReference type="GO" id="GO:0003677">
    <property type="term" value="F:DNA binding"/>
    <property type="evidence" value="ECO:0007669"/>
    <property type="project" value="UniProtKB-KW"/>
</dbReference>
<protein>
    <submittedName>
        <fullName evidence="5">GntR family transcriptional regulator</fullName>
    </submittedName>
</protein>
<dbReference type="InterPro" id="IPR050679">
    <property type="entry name" value="Bact_HTH_transcr_reg"/>
</dbReference>
<dbReference type="PANTHER" id="PTHR44846:SF17">
    <property type="entry name" value="GNTR-FAMILY TRANSCRIPTIONAL REGULATOR"/>
    <property type="match status" value="1"/>
</dbReference>
<accession>A0A1H2QN76</accession>
<dbReference type="GO" id="GO:0003700">
    <property type="term" value="F:DNA-binding transcription factor activity"/>
    <property type="evidence" value="ECO:0007669"/>
    <property type="project" value="InterPro"/>
</dbReference>
<dbReference type="InterPro" id="IPR036390">
    <property type="entry name" value="WH_DNA-bd_sf"/>
</dbReference>
<dbReference type="SMART" id="SM00419">
    <property type="entry name" value="HTH_CRP"/>
    <property type="match status" value="1"/>
</dbReference>
<keyword evidence="3" id="KW-0804">Transcription</keyword>
<dbReference type="PRINTS" id="PR00035">
    <property type="entry name" value="HTHGNTR"/>
</dbReference>
<dbReference type="PANTHER" id="PTHR44846">
    <property type="entry name" value="MANNOSYL-D-GLYCERATE TRANSPORT/METABOLISM SYSTEM REPRESSOR MNGR-RELATED"/>
    <property type="match status" value="1"/>
</dbReference>
<proteinExistence type="predicted"/>
<organism evidence="5 6">
    <name type="scientific">Tepidimicrobium xylanilyticum</name>
    <dbReference type="NCBI Taxonomy" id="1123352"/>
    <lineage>
        <taxon>Bacteria</taxon>
        <taxon>Bacillati</taxon>
        <taxon>Bacillota</taxon>
        <taxon>Tissierellia</taxon>
        <taxon>Tissierellales</taxon>
        <taxon>Tepidimicrobiaceae</taxon>
        <taxon>Tepidimicrobium</taxon>
    </lineage>
</organism>
<dbReference type="RefSeq" id="WP_093749933.1">
    <property type="nucleotide sequence ID" value="NZ_BSYN01000001.1"/>
</dbReference>
<evidence type="ECO:0000256" key="1">
    <source>
        <dbReference type="ARBA" id="ARBA00023015"/>
    </source>
</evidence>
<dbReference type="EMBL" id="FNNG01000001">
    <property type="protein sequence ID" value="SDW08653.1"/>
    <property type="molecule type" value="Genomic_DNA"/>
</dbReference>
<dbReference type="Pfam" id="PF00392">
    <property type="entry name" value="GntR"/>
    <property type="match status" value="1"/>
</dbReference>
<dbReference type="SMART" id="SM00345">
    <property type="entry name" value="HTH_GNTR"/>
    <property type="match status" value="1"/>
</dbReference>
<keyword evidence="6" id="KW-1185">Reference proteome</keyword>
<dbReference type="SMART" id="SM00866">
    <property type="entry name" value="UTRA"/>
    <property type="match status" value="1"/>
</dbReference>
<gene>
    <name evidence="5" type="ORF">SAMN05660923_00189</name>
</gene>
<dbReference type="OrthoDB" id="149756at2"/>
<sequence length="241" mass="27708">MKLTRDSLYRQARSAILDIIKQNTEFMSKLPSEQELAEMLGVSRNTVREAIKSLENEGYLVSRHGVGTFIIYDGKNIKTNIAVLESITNIIVNHGYKPGTKSIYCQKRQAPSVISKILNLEENDDVLYIERVRTADDDPVIYIEDYIPYIDGMYEKYQESKDESLFNFLQNFGQRVAFSNSTIRAVLSSKHIQNELSLDGPETLLLLQQVHYTAKGDPVLYSDSYFLSKKFEFNVVRKRLD</sequence>
<dbReference type="Gene3D" id="1.10.10.10">
    <property type="entry name" value="Winged helix-like DNA-binding domain superfamily/Winged helix DNA-binding domain"/>
    <property type="match status" value="1"/>
</dbReference>
<evidence type="ECO:0000313" key="6">
    <source>
        <dbReference type="Proteomes" id="UP000198828"/>
    </source>
</evidence>
<name>A0A1H2QN76_9FIRM</name>
<keyword evidence="1" id="KW-0805">Transcription regulation</keyword>
<feature type="domain" description="HTH gntR-type" evidence="4">
    <location>
        <begin position="6"/>
        <end position="73"/>
    </location>
</feature>
<evidence type="ECO:0000313" key="5">
    <source>
        <dbReference type="EMBL" id="SDW08653.1"/>
    </source>
</evidence>
<dbReference type="SUPFAM" id="SSF46785">
    <property type="entry name" value="Winged helix' DNA-binding domain"/>
    <property type="match status" value="1"/>
</dbReference>
<evidence type="ECO:0000259" key="4">
    <source>
        <dbReference type="PROSITE" id="PS50949"/>
    </source>
</evidence>